<keyword evidence="7" id="KW-0472">Membrane</keyword>
<keyword evidence="5" id="KW-0653">Protein transport</keyword>
<dbReference type="GO" id="GO:0017119">
    <property type="term" value="C:Golgi transport complex"/>
    <property type="evidence" value="ECO:0007669"/>
    <property type="project" value="TreeGrafter"/>
</dbReference>
<evidence type="ECO:0000259" key="11">
    <source>
        <dbReference type="Pfam" id="PF12022"/>
    </source>
</evidence>
<name>A0A165V0J8_9AGAM</name>
<protein>
    <recommendedName>
        <fullName evidence="3">Conserved oligomeric Golgi complex subunit 2</fullName>
    </recommendedName>
    <alternativeName>
        <fullName evidence="8">Component of oligomeric Golgi complex 2</fullName>
    </alternativeName>
</protein>
<evidence type="ECO:0000256" key="3">
    <source>
        <dbReference type="ARBA" id="ARBA00020977"/>
    </source>
</evidence>
<evidence type="ECO:0000256" key="9">
    <source>
        <dbReference type="SAM" id="MobiDB-lite"/>
    </source>
</evidence>
<feature type="domain" description="Conserved oligomeric Golgi complex subunit 2 N-terminal" evidence="10">
    <location>
        <begin position="53"/>
        <end position="124"/>
    </location>
</feature>
<dbReference type="InterPro" id="IPR009316">
    <property type="entry name" value="COG2"/>
</dbReference>
<dbReference type="GO" id="GO:0007030">
    <property type="term" value="P:Golgi organization"/>
    <property type="evidence" value="ECO:0007669"/>
    <property type="project" value="InterPro"/>
</dbReference>
<dbReference type="EMBL" id="KV425555">
    <property type="protein sequence ID" value="KZT28974.1"/>
    <property type="molecule type" value="Genomic_DNA"/>
</dbReference>
<dbReference type="OrthoDB" id="332281at2759"/>
<evidence type="ECO:0000256" key="6">
    <source>
        <dbReference type="ARBA" id="ARBA00023034"/>
    </source>
</evidence>
<dbReference type="GO" id="GO:0000139">
    <property type="term" value="C:Golgi membrane"/>
    <property type="evidence" value="ECO:0007669"/>
    <property type="project" value="UniProtKB-SubCell"/>
</dbReference>
<dbReference type="InParanoid" id="A0A165V0J8"/>
<dbReference type="Proteomes" id="UP000076761">
    <property type="component" value="Unassembled WGS sequence"/>
</dbReference>
<dbReference type="STRING" id="1314782.A0A165V0J8"/>
<evidence type="ECO:0000256" key="4">
    <source>
        <dbReference type="ARBA" id="ARBA00022448"/>
    </source>
</evidence>
<dbReference type="InterPro" id="IPR024602">
    <property type="entry name" value="COG_su2_N"/>
</dbReference>
<dbReference type="Pfam" id="PF06148">
    <property type="entry name" value="COG2_N"/>
    <property type="match status" value="1"/>
</dbReference>
<dbReference type="PANTHER" id="PTHR12961">
    <property type="entry name" value="CONSERVED OLIGOMERIC GOLGI COMPLEX COMPONENT 2"/>
    <property type="match status" value="1"/>
</dbReference>
<evidence type="ECO:0000256" key="7">
    <source>
        <dbReference type="ARBA" id="ARBA00023136"/>
    </source>
</evidence>
<accession>A0A165V0J8</accession>
<evidence type="ECO:0000313" key="13">
    <source>
        <dbReference type="Proteomes" id="UP000076761"/>
    </source>
</evidence>
<keyword evidence="4" id="KW-0813">Transport</keyword>
<dbReference type="GO" id="GO:0006891">
    <property type="term" value="P:intra-Golgi vesicle-mediated transport"/>
    <property type="evidence" value="ECO:0007669"/>
    <property type="project" value="TreeGrafter"/>
</dbReference>
<reference evidence="12 13" key="1">
    <citation type="journal article" date="2016" name="Mol. Biol. Evol.">
        <title>Comparative Genomics of Early-Diverging Mushroom-Forming Fungi Provides Insights into the Origins of Lignocellulose Decay Capabilities.</title>
        <authorList>
            <person name="Nagy L.G."/>
            <person name="Riley R."/>
            <person name="Tritt A."/>
            <person name="Adam C."/>
            <person name="Daum C."/>
            <person name="Floudas D."/>
            <person name="Sun H."/>
            <person name="Yadav J.S."/>
            <person name="Pangilinan J."/>
            <person name="Larsson K.H."/>
            <person name="Matsuura K."/>
            <person name="Barry K."/>
            <person name="Labutti K."/>
            <person name="Kuo R."/>
            <person name="Ohm R.A."/>
            <person name="Bhattacharya S.S."/>
            <person name="Shirouzu T."/>
            <person name="Yoshinaga Y."/>
            <person name="Martin F.M."/>
            <person name="Grigoriev I.V."/>
            <person name="Hibbett D.S."/>
        </authorList>
    </citation>
    <scope>NUCLEOTIDE SEQUENCE [LARGE SCALE GENOMIC DNA]</scope>
    <source>
        <strain evidence="12 13">HHB14362 ss-1</strain>
    </source>
</reference>
<dbReference type="AlphaFoldDB" id="A0A165V0J8"/>
<evidence type="ECO:0000313" key="12">
    <source>
        <dbReference type="EMBL" id="KZT28974.1"/>
    </source>
</evidence>
<dbReference type="Pfam" id="PF12022">
    <property type="entry name" value="COG2_C"/>
    <property type="match status" value="1"/>
</dbReference>
<comment type="subcellular location">
    <subcellularLocation>
        <location evidence="1">Golgi apparatus membrane</location>
        <topology evidence="1">Peripheral membrane protein</topology>
    </subcellularLocation>
</comment>
<organism evidence="12 13">
    <name type="scientific">Neolentinus lepideus HHB14362 ss-1</name>
    <dbReference type="NCBI Taxonomy" id="1314782"/>
    <lineage>
        <taxon>Eukaryota</taxon>
        <taxon>Fungi</taxon>
        <taxon>Dikarya</taxon>
        <taxon>Basidiomycota</taxon>
        <taxon>Agaricomycotina</taxon>
        <taxon>Agaricomycetes</taxon>
        <taxon>Gloeophyllales</taxon>
        <taxon>Gloeophyllaceae</taxon>
        <taxon>Neolentinus</taxon>
    </lineage>
</organism>
<comment type="similarity">
    <text evidence="2">Belongs to the COG2 family.</text>
</comment>
<feature type="domain" description="COG complex component COG2 C-terminal" evidence="11">
    <location>
        <begin position="535"/>
        <end position="884"/>
    </location>
</feature>
<keyword evidence="6" id="KW-0333">Golgi apparatus</keyword>
<feature type="region of interest" description="Disordered" evidence="9">
    <location>
        <begin position="188"/>
        <end position="217"/>
    </location>
</feature>
<gene>
    <name evidence="12" type="ORF">NEOLEDRAFT_1057115</name>
</gene>
<dbReference type="PANTHER" id="PTHR12961:SF0">
    <property type="entry name" value="CONSERVED OLIGOMERIC GOLGI COMPLEX SUBUNIT 2"/>
    <property type="match status" value="1"/>
</dbReference>
<proteinExistence type="inferred from homology"/>
<dbReference type="InterPro" id="IPR024603">
    <property type="entry name" value="COG_complex_COG2_C"/>
</dbReference>
<keyword evidence="13" id="KW-1185">Reference proteome</keyword>
<dbReference type="GO" id="GO:0015031">
    <property type="term" value="P:protein transport"/>
    <property type="evidence" value="ECO:0007669"/>
    <property type="project" value="UniProtKB-KW"/>
</dbReference>
<evidence type="ECO:0000256" key="2">
    <source>
        <dbReference type="ARBA" id="ARBA00007603"/>
    </source>
</evidence>
<evidence type="ECO:0000259" key="10">
    <source>
        <dbReference type="Pfam" id="PF06148"/>
    </source>
</evidence>
<sequence length="918" mass="103359">MSVRNVAADTNNATDPFELERLAEELAAREVLDNARELQDEGAYDLPIYVPLSHDNPYLAVETFDVEEFLLSRSYTALPDLRSELREYLATLKESLVKLINDDYEAFISLSTDLRREGARLERLKRPLGDVKTHIIESRDELRAIQDNIQVKLQNRAAFLHLLLKISESVTRLESLLLITLPESESSSSERRLHGLSPHLNNQDEGSRDDKIRGSRAKHLSRVASEYTQLVYHISKAEEQNAAFVDEIRWRVDRIRSTLSSDLDHLFGSTLTALTDGKEESKVNKGTETESAKWMSDLVECLRSYDMLGLWRDAEDVLRREVIRGFVKNTIFPGSLTAPHSPLLPHTPFPPPRSPAPPTTASYFPPRTPYTPFTAFASKENPLQLLQTGITRSSVPLLDETDNTLAVLYNRILRFVDRDLSKIMEAAERVSVKSSSRAKMSNTAASLASKQMKQTSDARRDEQAFDIMANVIWAEISRAIIDELGSVVFAVGRPDEFRKNYDTSQAFIRSLEFLAPSIASVESMRHHPLFTSFERRWQLPVYFQLRWKEIITHLEDALSITRIEPSPNRSKYPLWCLCKTLMLHVTAEVHPFVTVQAKAILVSIETCWSAQVYIPELGHRFWRFTLQLLSRYKTWLDSSLPAFEPLPKANLDVNVDASTLGTPRTATPVSQGADTVSPEANANDEVLLRQLGAAITDIKAMQQQISKLWREEISAMLPDMIETEGQEVIDAEDVINHALDALVSMILPISNQIIAILTRRACEAVQAVRSIPASLRAMSLKRAPSEPSYFVPTILQPVKSFFGIGTGAGPGSDLETEYLGPYSAEVFENAVQRYIFWITSLKRTEESLRKLQKAKKPLFGRAPTGRDEKGKDEERIRSQMILDVEAFGKDAASLGVSVEDVPAFQSLRHMVHASLSEG</sequence>
<evidence type="ECO:0000256" key="5">
    <source>
        <dbReference type="ARBA" id="ARBA00022927"/>
    </source>
</evidence>
<evidence type="ECO:0000256" key="1">
    <source>
        <dbReference type="ARBA" id="ARBA00004395"/>
    </source>
</evidence>
<evidence type="ECO:0000256" key="8">
    <source>
        <dbReference type="ARBA" id="ARBA00031344"/>
    </source>
</evidence>